<dbReference type="SUPFAM" id="SSF116734">
    <property type="entry name" value="DNA methylase specificity domain"/>
    <property type="match status" value="2"/>
</dbReference>
<accession>A0AAE2ZZS5</accession>
<evidence type="ECO:0000313" key="6">
    <source>
        <dbReference type="EMBL" id="MCC2118629.1"/>
    </source>
</evidence>
<dbReference type="EMBL" id="JAJEPV010000006">
    <property type="protein sequence ID" value="MCC2118629.1"/>
    <property type="molecule type" value="Genomic_DNA"/>
</dbReference>
<feature type="domain" description="Type I restriction modification DNA specificity" evidence="5">
    <location>
        <begin position="89"/>
        <end position="265"/>
    </location>
</feature>
<dbReference type="PANTHER" id="PTHR43140:SF1">
    <property type="entry name" value="TYPE I RESTRICTION ENZYME ECOKI SPECIFICITY SUBUNIT"/>
    <property type="match status" value="1"/>
</dbReference>
<dbReference type="Proteomes" id="UP001197795">
    <property type="component" value="Unassembled WGS sequence"/>
</dbReference>
<dbReference type="GO" id="GO:0003677">
    <property type="term" value="F:DNA binding"/>
    <property type="evidence" value="ECO:0007669"/>
    <property type="project" value="UniProtKB-KW"/>
</dbReference>
<keyword evidence="6" id="KW-0378">Hydrolase</keyword>
<evidence type="ECO:0000313" key="7">
    <source>
        <dbReference type="Proteomes" id="UP001197795"/>
    </source>
</evidence>
<dbReference type="InterPro" id="IPR000055">
    <property type="entry name" value="Restrct_endonuc_typeI_TRD"/>
</dbReference>
<feature type="domain" description="Type I restriction modification DNA specificity" evidence="5">
    <location>
        <begin position="361"/>
        <end position="525"/>
    </location>
</feature>
<dbReference type="InterPro" id="IPR051212">
    <property type="entry name" value="Type-I_RE_S_subunit"/>
</dbReference>
<dbReference type="CDD" id="cd17246">
    <property type="entry name" value="RMtype1_S_SonII-TRD2-CR2_like"/>
    <property type="match status" value="1"/>
</dbReference>
<comment type="caution">
    <text evidence="6">The sequence shown here is derived from an EMBL/GenBank/DDBJ whole genome shotgun (WGS) entry which is preliminary data.</text>
</comment>
<proteinExistence type="inferred from homology"/>
<sequence>MDTKALRQKILDLAIRGKLVPQDPSDEPASVLLERIREQKKQMVKEGKLKAKDIKNDTIIFVGEDNLHYEKFQDGSVKCIEDEIPFELPEGWAWCRLNSIVDVRDGTHDTPTYVDKGIPLITSKNLVEGGIDYSNVKYISEKDAISINDRSGVNIGDILFAMIGTIGNPSMVTEDILISIKNVALFKFTFSKNLSNHFVMYFLDYAQEDMKNKPSGGLQPFVSLNFLRTYLVPVPPVEEQQRIVSILADSINKIRNIDVLKNELTASVKKAKSKILDLAIRGKLVPQDPNDEPASVLLERIRVEKEELIKQGKIKRDKKESIIFRGDDNSYYRYKNGKAVCIDDDLPYEVPNGWIWAILPEVVLFQEGPGILKKDFRDEGIPLIRISGLQSDKVLLDGCNYLDPVMVENKWKHFKLELGDVILCTSASIGKASIVGPEAVGAIPYTGQIRFKMTQSLIREYFLYFANSDTYLNQIDRMKTGNCIQHYGPTHLKEVYIPIPPIEEQERIIKQLSSLLSSLYEIEESITM</sequence>
<dbReference type="GO" id="GO:0004519">
    <property type="term" value="F:endonuclease activity"/>
    <property type="evidence" value="ECO:0007669"/>
    <property type="project" value="UniProtKB-KW"/>
</dbReference>
<keyword evidence="2" id="KW-0680">Restriction system</keyword>
<gene>
    <name evidence="6" type="ORF">LKD75_03305</name>
</gene>
<reference evidence="6 7" key="1">
    <citation type="submission" date="2021-10" db="EMBL/GenBank/DDBJ databases">
        <title>Anaerobic single-cell dispensing facilitates the cultivation of human gut bacteria.</title>
        <authorList>
            <person name="Afrizal A."/>
        </authorList>
    </citation>
    <scope>NUCLEOTIDE SEQUENCE [LARGE SCALE GENOMIC DNA]</scope>
    <source>
        <strain evidence="6 7">CLA-AA-H273</strain>
    </source>
</reference>
<evidence type="ECO:0000256" key="4">
    <source>
        <dbReference type="ARBA" id="ARBA00038652"/>
    </source>
</evidence>
<evidence type="ECO:0000256" key="2">
    <source>
        <dbReference type="ARBA" id="ARBA00022747"/>
    </source>
</evidence>
<dbReference type="Pfam" id="PF01420">
    <property type="entry name" value="Methylase_S"/>
    <property type="match status" value="2"/>
</dbReference>
<comment type="similarity">
    <text evidence="1">Belongs to the type-I restriction system S methylase family.</text>
</comment>
<keyword evidence="6" id="KW-0255">Endonuclease</keyword>
<evidence type="ECO:0000259" key="5">
    <source>
        <dbReference type="Pfam" id="PF01420"/>
    </source>
</evidence>
<evidence type="ECO:0000256" key="1">
    <source>
        <dbReference type="ARBA" id="ARBA00010923"/>
    </source>
</evidence>
<organism evidence="6 7">
    <name type="scientific">Waltera acetigignens</name>
    <dbReference type="NCBI Taxonomy" id="2981769"/>
    <lineage>
        <taxon>Bacteria</taxon>
        <taxon>Bacillati</taxon>
        <taxon>Bacillota</taxon>
        <taxon>Clostridia</taxon>
        <taxon>Lachnospirales</taxon>
        <taxon>Lachnospiraceae</taxon>
        <taxon>Waltera</taxon>
    </lineage>
</organism>
<keyword evidence="3" id="KW-0238">DNA-binding</keyword>
<dbReference type="Gene3D" id="3.90.220.20">
    <property type="entry name" value="DNA methylase specificity domains"/>
    <property type="match status" value="2"/>
</dbReference>
<comment type="subunit">
    <text evidence="4">The methyltransferase is composed of M and S polypeptides.</text>
</comment>
<name>A0AAE2ZZS5_9FIRM</name>
<protein>
    <submittedName>
        <fullName evidence="6">Restriction endonuclease subunit S</fullName>
    </submittedName>
</protein>
<dbReference type="AlphaFoldDB" id="A0AAE2ZZS5"/>
<dbReference type="PANTHER" id="PTHR43140">
    <property type="entry name" value="TYPE-1 RESTRICTION ENZYME ECOKI SPECIFICITY PROTEIN"/>
    <property type="match status" value="1"/>
</dbReference>
<evidence type="ECO:0000256" key="3">
    <source>
        <dbReference type="ARBA" id="ARBA00023125"/>
    </source>
</evidence>
<dbReference type="GO" id="GO:0009307">
    <property type="term" value="P:DNA restriction-modification system"/>
    <property type="evidence" value="ECO:0007669"/>
    <property type="project" value="UniProtKB-KW"/>
</dbReference>
<dbReference type="RefSeq" id="WP_227732484.1">
    <property type="nucleotide sequence ID" value="NZ_JAJEPV010000006.1"/>
</dbReference>
<dbReference type="InterPro" id="IPR044946">
    <property type="entry name" value="Restrct_endonuc_typeI_TRD_sf"/>
</dbReference>
<keyword evidence="7" id="KW-1185">Reference proteome</keyword>
<keyword evidence="6" id="KW-0540">Nuclease</keyword>